<dbReference type="CDD" id="cd04301">
    <property type="entry name" value="NAT_SF"/>
    <property type="match status" value="1"/>
</dbReference>
<dbReference type="InterPro" id="IPR000182">
    <property type="entry name" value="GNAT_dom"/>
</dbReference>
<dbReference type="AlphaFoldDB" id="A0A9N8HTX9"/>
<dbReference type="SUPFAM" id="SSF55729">
    <property type="entry name" value="Acyl-CoA N-acyltransferases (Nat)"/>
    <property type="match status" value="1"/>
</dbReference>
<dbReference type="InterPro" id="IPR016181">
    <property type="entry name" value="Acyl_CoA_acyltransferase"/>
</dbReference>
<dbReference type="EMBL" id="CAICTM010001662">
    <property type="protein sequence ID" value="CAB9525342.1"/>
    <property type="molecule type" value="Genomic_DNA"/>
</dbReference>
<gene>
    <name evidence="2" type="ORF">SEMRO_1664_G289520.1</name>
</gene>
<sequence length="173" mass="19777">MISIRLFDHDKDWELLWRQMLEPVFRAGDTYTVPTDVTEEQAYKMWIETPQATFVATNDGGALLGTYYIKPNQPGFGNHVCNCGYVTAESARGQGVASRLCEHSLQEAPKRGFRAMQYNFVVSTNTGAIRLWKKFGFEEVGRLPKAFRYNGDYLDALVMFQQLVDDDEKKQDS</sequence>
<feature type="domain" description="N-acetyltransferase" evidence="1">
    <location>
        <begin position="2"/>
        <end position="164"/>
    </location>
</feature>
<proteinExistence type="predicted"/>
<dbReference type="InterPro" id="IPR052742">
    <property type="entry name" value="Mito_N-acetyltransferase"/>
</dbReference>
<dbReference type="Proteomes" id="UP001153069">
    <property type="component" value="Unassembled WGS sequence"/>
</dbReference>
<dbReference type="GO" id="GO:0016747">
    <property type="term" value="F:acyltransferase activity, transferring groups other than amino-acyl groups"/>
    <property type="evidence" value="ECO:0007669"/>
    <property type="project" value="InterPro"/>
</dbReference>
<dbReference type="PANTHER" id="PTHR43138">
    <property type="entry name" value="ACETYLTRANSFERASE, GNAT FAMILY"/>
    <property type="match status" value="1"/>
</dbReference>
<accession>A0A9N8HTX9</accession>
<organism evidence="2 3">
    <name type="scientific">Seminavis robusta</name>
    <dbReference type="NCBI Taxonomy" id="568900"/>
    <lineage>
        <taxon>Eukaryota</taxon>
        <taxon>Sar</taxon>
        <taxon>Stramenopiles</taxon>
        <taxon>Ochrophyta</taxon>
        <taxon>Bacillariophyta</taxon>
        <taxon>Bacillariophyceae</taxon>
        <taxon>Bacillariophycidae</taxon>
        <taxon>Naviculales</taxon>
        <taxon>Naviculaceae</taxon>
        <taxon>Seminavis</taxon>
    </lineage>
</organism>
<name>A0A9N8HTX9_9STRA</name>
<comment type="caution">
    <text evidence="2">The sequence shown here is derived from an EMBL/GenBank/DDBJ whole genome shotgun (WGS) entry which is preliminary data.</text>
</comment>
<dbReference type="Gene3D" id="3.40.630.30">
    <property type="match status" value="1"/>
</dbReference>
<dbReference type="PROSITE" id="PS51186">
    <property type="entry name" value="GNAT"/>
    <property type="match status" value="1"/>
</dbReference>
<dbReference type="OrthoDB" id="10264707at2759"/>
<reference evidence="2" key="1">
    <citation type="submission" date="2020-06" db="EMBL/GenBank/DDBJ databases">
        <authorList>
            <consortium name="Plant Systems Biology data submission"/>
        </authorList>
    </citation>
    <scope>NUCLEOTIDE SEQUENCE</scope>
    <source>
        <strain evidence="2">D6</strain>
    </source>
</reference>
<evidence type="ECO:0000313" key="2">
    <source>
        <dbReference type="EMBL" id="CAB9525342.1"/>
    </source>
</evidence>
<evidence type="ECO:0000313" key="3">
    <source>
        <dbReference type="Proteomes" id="UP001153069"/>
    </source>
</evidence>
<dbReference type="Pfam" id="PF00583">
    <property type="entry name" value="Acetyltransf_1"/>
    <property type="match status" value="1"/>
</dbReference>
<protein>
    <submittedName>
        <fullName evidence="2">Gcn5-related n-acetyltransferase</fullName>
    </submittedName>
</protein>
<dbReference type="PANTHER" id="PTHR43138:SF1">
    <property type="entry name" value="N-ACETYLTRANSFERASE ACA1"/>
    <property type="match status" value="1"/>
</dbReference>
<evidence type="ECO:0000259" key="1">
    <source>
        <dbReference type="PROSITE" id="PS51186"/>
    </source>
</evidence>
<keyword evidence="3" id="KW-1185">Reference proteome</keyword>